<evidence type="ECO:0000313" key="2">
    <source>
        <dbReference type="EMBL" id="HIR93167.1"/>
    </source>
</evidence>
<evidence type="ECO:0000256" key="1">
    <source>
        <dbReference type="SAM" id="MobiDB-lite"/>
    </source>
</evidence>
<proteinExistence type="predicted"/>
<dbReference type="PROSITE" id="PS51257">
    <property type="entry name" value="PROKAR_LIPOPROTEIN"/>
    <property type="match status" value="1"/>
</dbReference>
<feature type="region of interest" description="Disordered" evidence="1">
    <location>
        <begin position="22"/>
        <end position="53"/>
    </location>
</feature>
<accession>A0A9D1EJM4</accession>
<comment type="caution">
    <text evidence="2">The sequence shown here is derived from an EMBL/GenBank/DDBJ whole genome shotgun (WGS) entry which is preliminary data.</text>
</comment>
<sequence>MRRRRVALLVGLAGLLLTACGSKEQEADARSESREEQQEEEKEQEQEEEKAEKEEEAYSYLNVVWQKNGLFYCADESGNKYIVDEDSQIVAELPGDVGFKTFSDDSQTCGSYFTMQDESIWTLEGEKVFALEDSGYDGIFYTATLDADYLILYKEVNTFEETGKHYFAYNVKDGSSYQLEGVKHPDKDEVSFPGEEYWYYFGNGNFIYAPPNSGFGNEHLVFHLQTGETVAATLQHADGSVTDTMPDIYFWDAYHYDDEALYGIYLDEDNYNYRMIYRFDTGVAELRSLRETVDYEDIWVVEDTRAEDVVELGVGQQYKDEHSAVMDYMTGVITPMEGYKDFEVLLKKDGAYFCLVKNDGGGKFAAVVEPDGSRRFEPIPVEDMIKYNENYFALRQEDGSLLIYDWNGKETAQIPVDKEKCAFGETTIVYTDYGSDGDSQQGHTYLTDALTGKTQEIEPLEKDGDEWLYKADYTESYEDGYYVSRGAVLSVDGEFKFLRLREEA</sequence>
<reference evidence="2" key="2">
    <citation type="journal article" date="2021" name="PeerJ">
        <title>Extensive microbial diversity within the chicken gut microbiome revealed by metagenomics and culture.</title>
        <authorList>
            <person name="Gilroy R."/>
            <person name="Ravi A."/>
            <person name="Getino M."/>
            <person name="Pursley I."/>
            <person name="Horton D.L."/>
            <person name="Alikhan N.F."/>
            <person name="Baker D."/>
            <person name="Gharbi K."/>
            <person name="Hall N."/>
            <person name="Watson M."/>
            <person name="Adriaenssens E.M."/>
            <person name="Foster-Nyarko E."/>
            <person name="Jarju S."/>
            <person name="Secka A."/>
            <person name="Antonio M."/>
            <person name="Oren A."/>
            <person name="Chaudhuri R.R."/>
            <person name="La Ragione R."/>
            <person name="Hildebrand F."/>
            <person name="Pallen M.J."/>
        </authorList>
    </citation>
    <scope>NUCLEOTIDE SEQUENCE</scope>
    <source>
        <strain evidence="2">ChiSxjej1B13-7041</strain>
    </source>
</reference>
<feature type="compositionally biased region" description="Acidic residues" evidence="1">
    <location>
        <begin position="37"/>
        <end position="53"/>
    </location>
</feature>
<dbReference type="AlphaFoldDB" id="A0A9D1EJM4"/>
<organism evidence="2 3">
    <name type="scientific">Candidatus Egerieimonas intestinavium</name>
    <dbReference type="NCBI Taxonomy" id="2840777"/>
    <lineage>
        <taxon>Bacteria</taxon>
        <taxon>Bacillati</taxon>
        <taxon>Bacillota</taxon>
        <taxon>Clostridia</taxon>
        <taxon>Lachnospirales</taxon>
        <taxon>Lachnospiraceae</taxon>
        <taxon>Lachnospiraceae incertae sedis</taxon>
        <taxon>Candidatus Egerieimonas</taxon>
    </lineage>
</organism>
<evidence type="ECO:0000313" key="3">
    <source>
        <dbReference type="Proteomes" id="UP000886841"/>
    </source>
</evidence>
<dbReference type="EMBL" id="DVHU01000061">
    <property type="protein sequence ID" value="HIR93167.1"/>
    <property type="molecule type" value="Genomic_DNA"/>
</dbReference>
<name>A0A9D1EJM4_9FIRM</name>
<protein>
    <recommendedName>
        <fullName evidence="4">WG repeat-containing protein</fullName>
    </recommendedName>
</protein>
<reference evidence="2" key="1">
    <citation type="submission" date="2020-10" db="EMBL/GenBank/DDBJ databases">
        <authorList>
            <person name="Gilroy R."/>
        </authorList>
    </citation>
    <scope>NUCLEOTIDE SEQUENCE</scope>
    <source>
        <strain evidence="2">ChiSxjej1B13-7041</strain>
    </source>
</reference>
<feature type="compositionally biased region" description="Basic and acidic residues" evidence="1">
    <location>
        <begin position="23"/>
        <end position="36"/>
    </location>
</feature>
<gene>
    <name evidence="2" type="ORF">IAB98_07105</name>
</gene>
<evidence type="ECO:0008006" key="4">
    <source>
        <dbReference type="Google" id="ProtNLM"/>
    </source>
</evidence>
<dbReference type="Proteomes" id="UP000886841">
    <property type="component" value="Unassembled WGS sequence"/>
</dbReference>